<keyword evidence="6" id="KW-1185">Reference proteome</keyword>
<dbReference type="SMART" id="SM00342">
    <property type="entry name" value="HTH_ARAC"/>
    <property type="match status" value="1"/>
</dbReference>
<organism evidence="5 6">
    <name type="scientific">Sphingomonas leidyi</name>
    <dbReference type="NCBI Taxonomy" id="68569"/>
    <lineage>
        <taxon>Bacteria</taxon>
        <taxon>Pseudomonadati</taxon>
        <taxon>Pseudomonadota</taxon>
        <taxon>Alphaproteobacteria</taxon>
        <taxon>Sphingomonadales</taxon>
        <taxon>Sphingomonadaceae</taxon>
        <taxon>Sphingomonas</taxon>
    </lineage>
</organism>
<dbReference type="SUPFAM" id="SSF46689">
    <property type="entry name" value="Homeodomain-like"/>
    <property type="match status" value="2"/>
</dbReference>
<feature type="domain" description="HTH araC/xylS-type" evidence="4">
    <location>
        <begin position="207"/>
        <end position="305"/>
    </location>
</feature>
<evidence type="ECO:0000313" key="5">
    <source>
        <dbReference type="EMBL" id="NIJ63885.1"/>
    </source>
</evidence>
<evidence type="ECO:0000256" key="3">
    <source>
        <dbReference type="ARBA" id="ARBA00023163"/>
    </source>
</evidence>
<dbReference type="GO" id="GO:0043565">
    <property type="term" value="F:sequence-specific DNA binding"/>
    <property type="evidence" value="ECO:0007669"/>
    <property type="project" value="InterPro"/>
</dbReference>
<evidence type="ECO:0000313" key="6">
    <source>
        <dbReference type="Proteomes" id="UP000564677"/>
    </source>
</evidence>
<dbReference type="InterPro" id="IPR018062">
    <property type="entry name" value="HTH_AraC-typ_CS"/>
</dbReference>
<gene>
    <name evidence="5" type="ORF">FHR20_000816</name>
</gene>
<dbReference type="Proteomes" id="UP000564677">
    <property type="component" value="Unassembled WGS sequence"/>
</dbReference>
<reference evidence="5 6" key="1">
    <citation type="submission" date="2020-03" db="EMBL/GenBank/DDBJ databases">
        <title>Genomic Encyclopedia of Type Strains, Phase IV (KMG-IV): sequencing the most valuable type-strain genomes for metagenomic binning, comparative biology and taxonomic classification.</title>
        <authorList>
            <person name="Goeker M."/>
        </authorList>
    </citation>
    <scope>NUCLEOTIDE SEQUENCE [LARGE SCALE GENOMIC DNA]</scope>
    <source>
        <strain evidence="5 6">DSM 4733</strain>
    </source>
</reference>
<protein>
    <submittedName>
        <fullName evidence="5">AraC-like DNA-binding protein</fullName>
    </submittedName>
</protein>
<name>A0A7X5ZUC9_9SPHN</name>
<sequence length="307" mass="34326">MATAELQGAQPPGKVPHYVNGRFEQFLRDDEISGVVIDGRSRGRIDEQLVGDGRLTFKVQLTGAGQYQFNDAPASEIAGECLVIAHQPLGVVKRQIILDDTEERSVTLFLPRLDNGRIAGFDDEAREVRAASAFLAQRLLFRRYQLPRAAALCAAEILDARRSPWTQERFKRAKIDELTCLLLDFFISQFNHPDNHGLTEREVRRVQQVRAIIAEHLDRPLGVAELARAVGTNRTRLNTAFRAYYGETIGQALQKERMESARFLLGEDTLSISEIAERCGYGHLSNFSLAYKAYFGMSPSVARGSTA</sequence>
<dbReference type="InterPro" id="IPR009057">
    <property type="entry name" value="Homeodomain-like_sf"/>
</dbReference>
<evidence type="ECO:0000256" key="1">
    <source>
        <dbReference type="ARBA" id="ARBA00023015"/>
    </source>
</evidence>
<dbReference type="PANTHER" id="PTHR47893">
    <property type="entry name" value="REGULATORY PROTEIN PCHR"/>
    <property type="match status" value="1"/>
</dbReference>
<dbReference type="PROSITE" id="PS01124">
    <property type="entry name" value="HTH_ARAC_FAMILY_2"/>
    <property type="match status" value="1"/>
</dbReference>
<evidence type="ECO:0000256" key="2">
    <source>
        <dbReference type="ARBA" id="ARBA00023125"/>
    </source>
</evidence>
<comment type="caution">
    <text evidence="5">The sequence shown here is derived from an EMBL/GenBank/DDBJ whole genome shotgun (WGS) entry which is preliminary data.</text>
</comment>
<dbReference type="Pfam" id="PF12833">
    <property type="entry name" value="HTH_18"/>
    <property type="match status" value="1"/>
</dbReference>
<dbReference type="InterPro" id="IPR018060">
    <property type="entry name" value="HTH_AraC"/>
</dbReference>
<dbReference type="EMBL" id="JAASQV010000001">
    <property type="protein sequence ID" value="NIJ63885.1"/>
    <property type="molecule type" value="Genomic_DNA"/>
</dbReference>
<keyword evidence="3" id="KW-0804">Transcription</keyword>
<dbReference type="Gene3D" id="1.10.10.60">
    <property type="entry name" value="Homeodomain-like"/>
    <property type="match status" value="1"/>
</dbReference>
<dbReference type="GO" id="GO:0003700">
    <property type="term" value="F:DNA-binding transcription factor activity"/>
    <property type="evidence" value="ECO:0007669"/>
    <property type="project" value="InterPro"/>
</dbReference>
<dbReference type="PRINTS" id="PR00032">
    <property type="entry name" value="HTHARAC"/>
</dbReference>
<dbReference type="InterPro" id="IPR020449">
    <property type="entry name" value="Tscrpt_reg_AraC-type_HTH"/>
</dbReference>
<dbReference type="PROSITE" id="PS00041">
    <property type="entry name" value="HTH_ARAC_FAMILY_1"/>
    <property type="match status" value="1"/>
</dbReference>
<proteinExistence type="predicted"/>
<keyword evidence="1" id="KW-0805">Transcription regulation</keyword>
<dbReference type="RefSeq" id="WP_167298330.1">
    <property type="nucleotide sequence ID" value="NZ_CP170557.1"/>
</dbReference>
<dbReference type="PANTHER" id="PTHR47893:SF1">
    <property type="entry name" value="REGULATORY PROTEIN PCHR"/>
    <property type="match status" value="1"/>
</dbReference>
<evidence type="ECO:0000259" key="4">
    <source>
        <dbReference type="PROSITE" id="PS01124"/>
    </source>
</evidence>
<dbReference type="AlphaFoldDB" id="A0A7X5ZUC9"/>
<accession>A0A7X5ZUC9</accession>
<keyword evidence="2 5" id="KW-0238">DNA-binding</keyword>
<dbReference type="InterPro" id="IPR053142">
    <property type="entry name" value="PchR_regulatory_protein"/>
</dbReference>